<dbReference type="SUPFAM" id="SSF48264">
    <property type="entry name" value="Cytochrome P450"/>
    <property type="match status" value="1"/>
</dbReference>
<feature type="binding site" description="axial binding residue" evidence="9">
    <location>
        <position position="477"/>
    </location>
    <ligand>
        <name>heme</name>
        <dbReference type="ChEBI" id="CHEBI:30413"/>
    </ligand>
    <ligandPart>
        <name>Fe</name>
        <dbReference type="ChEBI" id="CHEBI:18248"/>
    </ligandPart>
</feature>
<evidence type="ECO:0000256" key="2">
    <source>
        <dbReference type="ARBA" id="ARBA00005179"/>
    </source>
</evidence>
<dbReference type="Proteomes" id="UP001219568">
    <property type="component" value="Unassembled WGS sequence"/>
</dbReference>
<reference evidence="10" key="2">
    <citation type="submission" date="2023-01" db="EMBL/GenBank/DDBJ databases">
        <authorList>
            <person name="Petersen C."/>
        </authorList>
    </citation>
    <scope>NUCLEOTIDE SEQUENCE</scope>
    <source>
        <strain evidence="10">IBT 15450</strain>
    </source>
</reference>
<reference evidence="10" key="1">
    <citation type="journal article" date="2023" name="IMA Fungus">
        <title>Comparative genomic study of the Penicillium genus elucidates a diverse pangenome and 15 lateral gene transfer events.</title>
        <authorList>
            <person name="Petersen C."/>
            <person name="Sorensen T."/>
            <person name="Nielsen M.R."/>
            <person name="Sondergaard T.E."/>
            <person name="Sorensen J.L."/>
            <person name="Fitzpatrick D.A."/>
            <person name="Frisvad J.C."/>
            <person name="Nielsen K.L."/>
        </authorList>
    </citation>
    <scope>NUCLEOTIDE SEQUENCE</scope>
    <source>
        <strain evidence="10">IBT 15450</strain>
    </source>
</reference>
<evidence type="ECO:0000256" key="5">
    <source>
        <dbReference type="ARBA" id="ARBA00022723"/>
    </source>
</evidence>
<dbReference type="GO" id="GO:0004497">
    <property type="term" value="F:monooxygenase activity"/>
    <property type="evidence" value="ECO:0007669"/>
    <property type="project" value="UniProtKB-KW"/>
</dbReference>
<dbReference type="EMBL" id="JAQJZL010000002">
    <property type="protein sequence ID" value="KAJ6052764.1"/>
    <property type="molecule type" value="Genomic_DNA"/>
</dbReference>
<dbReference type="PRINTS" id="PR00463">
    <property type="entry name" value="EP450I"/>
</dbReference>
<dbReference type="PANTHER" id="PTHR24305">
    <property type="entry name" value="CYTOCHROME P450"/>
    <property type="match status" value="1"/>
</dbReference>
<comment type="caution">
    <text evidence="10">The sequence shown here is derived from an EMBL/GenBank/DDBJ whole genome shotgun (WGS) entry which is preliminary data.</text>
</comment>
<dbReference type="InterPro" id="IPR001128">
    <property type="entry name" value="Cyt_P450"/>
</dbReference>
<comment type="pathway">
    <text evidence="2">Secondary metabolite biosynthesis.</text>
</comment>
<dbReference type="PANTHER" id="PTHR24305:SF107">
    <property type="entry name" value="P450, PUTATIVE (EUROFUNG)-RELATED"/>
    <property type="match status" value="1"/>
</dbReference>
<dbReference type="InterPro" id="IPR036396">
    <property type="entry name" value="Cyt_P450_sf"/>
</dbReference>
<proteinExistence type="inferred from homology"/>
<keyword evidence="4 9" id="KW-0349">Heme</keyword>
<dbReference type="InterPro" id="IPR050121">
    <property type="entry name" value="Cytochrome_P450_monoxygenase"/>
</dbReference>
<dbReference type="InterPro" id="IPR002401">
    <property type="entry name" value="Cyt_P450_E_grp-I"/>
</dbReference>
<evidence type="ECO:0000256" key="8">
    <source>
        <dbReference type="ARBA" id="ARBA00023033"/>
    </source>
</evidence>
<dbReference type="Gene3D" id="1.10.630.10">
    <property type="entry name" value="Cytochrome P450"/>
    <property type="match status" value="1"/>
</dbReference>
<keyword evidence="6" id="KW-0560">Oxidoreductase</keyword>
<evidence type="ECO:0000256" key="6">
    <source>
        <dbReference type="ARBA" id="ARBA00023002"/>
    </source>
</evidence>
<dbReference type="GO" id="GO:0020037">
    <property type="term" value="F:heme binding"/>
    <property type="evidence" value="ECO:0007669"/>
    <property type="project" value="InterPro"/>
</dbReference>
<evidence type="ECO:0000313" key="11">
    <source>
        <dbReference type="Proteomes" id="UP001219568"/>
    </source>
</evidence>
<evidence type="ECO:0000256" key="7">
    <source>
        <dbReference type="ARBA" id="ARBA00023004"/>
    </source>
</evidence>
<dbReference type="PRINTS" id="PR00385">
    <property type="entry name" value="P450"/>
</dbReference>
<name>A0AAD6ILD7_PENCN</name>
<comment type="cofactor">
    <cofactor evidence="1 9">
        <name>heme</name>
        <dbReference type="ChEBI" id="CHEBI:30413"/>
    </cofactor>
</comment>
<gene>
    <name evidence="10" type="ORF">N7460_003298</name>
</gene>
<keyword evidence="8" id="KW-0503">Monooxygenase</keyword>
<dbReference type="CDD" id="cd11051">
    <property type="entry name" value="CYP59-like"/>
    <property type="match status" value="1"/>
</dbReference>
<dbReference type="GO" id="GO:0005506">
    <property type="term" value="F:iron ion binding"/>
    <property type="evidence" value="ECO:0007669"/>
    <property type="project" value="InterPro"/>
</dbReference>
<organism evidence="10 11">
    <name type="scientific">Penicillium canescens</name>
    <dbReference type="NCBI Taxonomy" id="5083"/>
    <lineage>
        <taxon>Eukaryota</taxon>
        <taxon>Fungi</taxon>
        <taxon>Dikarya</taxon>
        <taxon>Ascomycota</taxon>
        <taxon>Pezizomycotina</taxon>
        <taxon>Eurotiomycetes</taxon>
        <taxon>Eurotiomycetidae</taxon>
        <taxon>Eurotiales</taxon>
        <taxon>Aspergillaceae</taxon>
        <taxon>Penicillium</taxon>
    </lineage>
</organism>
<comment type="similarity">
    <text evidence="3">Belongs to the cytochrome P450 family.</text>
</comment>
<keyword evidence="5 9" id="KW-0479">Metal-binding</keyword>
<evidence type="ECO:0000313" key="10">
    <source>
        <dbReference type="EMBL" id="KAJ6052764.1"/>
    </source>
</evidence>
<dbReference type="GO" id="GO:0016705">
    <property type="term" value="F:oxidoreductase activity, acting on paired donors, with incorporation or reduction of molecular oxygen"/>
    <property type="evidence" value="ECO:0007669"/>
    <property type="project" value="InterPro"/>
</dbReference>
<sequence>MTILITLGRASVTLVLAGVIASIYRVWQVRRLFRNAARQHGVPMLPHSWVFGHLHHIGKTMAKYPSDVHGQYMPLLLAKDHPELEVPGLMYIDIWPIAPPMLAVFHPDMMAEFTQTTSLPKHPSLEGEFRPFTQLNDLLTMSGETWKTWRGIFNPAFSVKNILSLIPAFLEEIDVFVDQLKGAAKSGKVFRLEDKAISCTIDIIGRAILDIRLNCQTSNNELQETLKRQIALMWTSNAPDQLVMALNPLRPLRMWNNNRIIRNYLRPHIERGIHEHLNGESTGHKTINSLATKAYLSQQDSSKTNAIAADEHFTDIAIAQIKIFLFAGHDTTATALSYSYYLLNTNPSALATLRAEHDAVLGPNTSTARAQIAANPALLNHLPYTSGVIKETLRLFPPVGTIRKGQADFYLTHPETGKQYPTDGFMLFGLSFGVQRAEEFWPRATEFLPERWLAKEGEPLHVRKNAWRPFEQGPRNCIGQELAQIELRAILALTVREMDIEPVFPDDSPVVFGEKAYQVMEVGMITGHPKLGMPVRIKMRGES</sequence>
<keyword evidence="11" id="KW-1185">Reference proteome</keyword>
<accession>A0AAD6ILD7</accession>
<dbReference type="AlphaFoldDB" id="A0AAD6ILD7"/>
<dbReference type="GO" id="GO:0043386">
    <property type="term" value="P:mycotoxin biosynthetic process"/>
    <property type="evidence" value="ECO:0007669"/>
    <property type="project" value="UniProtKB-ARBA"/>
</dbReference>
<evidence type="ECO:0000256" key="1">
    <source>
        <dbReference type="ARBA" id="ARBA00001971"/>
    </source>
</evidence>
<dbReference type="Pfam" id="PF00067">
    <property type="entry name" value="p450"/>
    <property type="match status" value="1"/>
</dbReference>
<protein>
    <submittedName>
        <fullName evidence="10">Uncharacterized protein</fullName>
    </submittedName>
</protein>
<keyword evidence="7 9" id="KW-0408">Iron</keyword>
<evidence type="ECO:0000256" key="3">
    <source>
        <dbReference type="ARBA" id="ARBA00010617"/>
    </source>
</evidence>
<evidence type="ECO:0000256" key="9">
    <source>
        <dbReference type="PIRSR" id="PIRSR602401-1"/>
    </source>
</evidence>
<evidence type="ECO:0000256" key="4">
    <source>
        <dbReference type="ARBA" id="ARBA00022617"/>
    </source>
</evidence>